<organism evidence="2 3">
    <name type="scientific">Caenorhabditis tropicalis</name>
    <dbReference type="NCBI Taxonomy" id="1561998"/>
    <lineage>
        <taxon>Eukaryota</taxon>
        <taxon>Metazoa</taxon>
        <taxon>Ecdysozoa</taxon>
        <taxon>Nematoda</taxon>
        <taxon>Chromadorea</taxon>
        <taxon>Rhabditida</taxon>
        <taxon>Rhabditina</taxon>
        <taxon>Rhabditomorpha</taxon>
        <taxon>Rhabditoidea</taxon>
        <taxon>Rhabditidae</taxon>
        <taxon>Peloderinae</taxon>
        <taxon>Caenorhabditis</taxon>
    </lineage>
</organism>
<reference evidence="3" key="1">
    <citation type="submission" date="2016-11" db="UniProtKB">
        <authorList>
            <consortium name="WormBaseParasite"/>
        </authorList>
    </citation>
    <scope>IDENTIFICATION</scope>
</reference>
<proteinExistence type="predicted"/>
<dbReference type="Pfam" id="PF07735">
    <property type="entry name" value="FBA_2"/>
    <property type="match status" value="1"/>
</dbReference>
<evidence type="ECO:0000313" key="3">
    <source>
        <dbReference type="WBParaSite" id="Csp11.Scaffold628.g7438.t2"/>
    </source>
</evidence>
<keyword evidence="2" id="KW-1185">Reference proteome</keyword>
<evidence type="ECO:0000313" key="2">
    <source>
        <dbReference type="Proteomes" id="UP000095282"/>
    </source>
</evidence>
<dbReference type="InterPro" id="IPR012885">
    <property type="entry name" value="F-box_Sdz-33"/>
</dbReference>
<dbReference type="AlphaFoldDB" id="A0A1I7TMN7"/>
<sequence>METRKLDEEDLYIRRRTEITGPKTTYHSIILSLLTEPCFRAWTEQLCYILKSPVNDFLLVALRKVQCKSLLGTVGWFFNLQSSIESFEIRMKEISEEDIKQALDRLRTTKKVVLNIHSVDGFQHRNNTMFNTDRVVVRKAKWITIDNLLDMKNCLAITLLEPSFTDVVVNSFIHKWVDGHFPHLEYFCFEIKKEESNEFHTTRVLKGIEYEFEENVIRIYKKGEKGLNLIIGTNKGWHIRSKSGLKASILTLEIEGICTFVLFVWTEESIIVTGENELFE</sequence>
<dbReference type="PANTHER" id="PTHR21503">
    <property type="entry name" value="F-BOX-CONTAINING HYPOTHETICAL PROTEIN C.ELEGANS"/>
    <property type="match status" value="1"/>
</dbReference>
<name>A0A1I7TMN7_9PELO</name>
<protein>
    <submittedName>
        <fullName evidence="3">FBA_2 domain-containing protein</fullName>
    </submittedName>
</protein>
<feature type="domain" description="Sdz-33 F-box" evidence="1">
    <location>
        <begin position="127"/>
        <end position="189"/>
    </location>
</feature>
<dbReference type="Proteomes" id="UP000095282">
    <property type="component" value="Unplaced"/>
</dbReference>
<accession>A0A1I7TMN7</accession>
<dbReference type="PANTHER" id="PTHR21503:SF48">
    <property type="entry name" value="F-BOX ASSOCIATED DOMAIN-CONTAINING PROTEIN-RELATED"/>
    <property type="match status" value="1"/>
</dbReference>
<evidence type="ECO:0000259" key="1">
    <source>
        <dbReference type="Pfam" id="PF07735"/>
    </source>
</evidence>
<dbReference type="WBParaSite" id="Csp11.Scaffold628.g7438.t2">
    <property type="protein sequence ID" value="Csp11.Scaffold628.g7438.t2"/>
    <property type="gene ID" value="Csp11.Scaffold628.g7438"/>
</dbReference>